<dbReference type="InterPro" id="IPR052035">
    <property type="entry name" value="ZnF_BED_domain_contain"/>
</dbReference>
<dbReference type="GO" id="GO:0005634">
    <property type="term" value="C:nucleus"/>
    <property type="evidence" value="ECO:0007669"/>
    <property type="project" value="UniProtKB-SubCell"/>
</dbReference>
<dbReference type="PANTHER" id="PTHR46481:SF10">
    <property type="entry name" value="ZINC FINGER BED DOMAIN-CONTAINING PROTEIN 39"/>
    <property type="match status" value="1"/>
</dbReference>
<name>A0A409WE58_9AGAR</name>
<organism evidence="7 8">
    <name type="scientific">Gymnopilus dilepis</name>
    <dbReference type="NCBI Taxonomy" id="231916"/>
    <lineage>
        <taxon>Eukaryota</taxon>
        <taxon>Fungi</taxon>
        <taxon>Dikarya</taxon>
        <taxon>Basidiomycota</taxon>
        <taxon>Agaricomycotina</taxon>
        <taxon>Agaricomycetes</taxon>
        <taxon>Agaricomycetidae</taxon>
        <taxon>Agaricales</taxon>
        <taxon>Agaricineae</taxon>
        <taxon>Hymenogastraceae</taxon>
        <taxon>Gymnopilus</taxon>
    </lineage>
</organism>
<keyword evidence="3" id="KW-0863">Zinc-finger</keyword>
<comment type="caution">
    <text evidence="7">The sequence shown here is derived from an EMBL/GenBank/DDBJ whole genome shotgun (WGS) entry which is preliminary data.</text>
</comment>
<proteinExistence type="predicted"/>
<protein>
    <recommendedName>
        <fullName evidence="9">DUF659 domain-containing protein</fullName>
    </recommendedName>
</protein>
<evidence type="ECO:0000256" key="2">
    <source>
        <dbReference type="ARBA" id="ARBA00022723"/>
    </source>
</evidence>
<dbReference type="InParanoid" id="A0A409WE58"/>
<evidence type="ECO:0000256" key="4">
    <source>
        <dbReference type="ARBA" id="ARBA00022833"/>
    </source>
</evidence>
<feature type="region of interest" description="Disordered" evidence="6">
    <location>
        <begin position="1"/>
        <end position="34"/>
    </location>
</feature>
<dbReference type="EMBL" id="NHYE01005118">
    <property type="protein sequence ID" value="PPQ76807.1"/>
    <property type="molecule type" value="Genomic_DNA"/>
</dbReference>
<dbReference type="Proteomes" id="UP000284706">
    <property type="component" value="Unassembled WGS sequence"/>
</dbReference>
<evidence type="ECO:0008006" key="9">
    <source>
        <dbReference type="Google" id="ProtNLM"/>
    </source>
</evidence>
<keyword evidence="2" id="KW-0479">Metal-binding</keyword>
<dbReference type="AlphaFoldDB" id="A0A409WE58"/>
<evidence type="ECO:0000256" key="5">
    <source>
        <dbReference type="ARBA" id="ARBA00023242"/>
    </source>
</evidence>
<comment type="subcellular location">
    <subcellularLocation>
        <location evidence="1">Nucleus</location>
    </subcellularLocation>
</comment>
<gene>
    <name evidence="7" type="ORF">CVT26_001761</name>
</gene>
<evidence type="ECO:0000256" key="6">
    <source>
        <dbReference type="SAM" id="MobiDB-lite"/>
    </source>
</evidence>
<keyword evidence="4" id="KW-0862">Zinc</keyword>
<dbReference type="OrthoDB" id="2677917at2759"/>
<dbReference type="STRING" id="231916.A0A409WE58"/>
<dbReference type="GO" id="GO:0008270">
    <property type="term" value="F:zinc ion binding"/>
    <property type="evidence" value="ECO:0007669"/>
    <property type="project" value="UniProtKB-KW"/>
</dbReference>
<feature type="compositionally biased region" description="Acidic residues" evidence="6">
    <location>
        <begin position="22"/>
        <end position="34"/>
    </location>
</feature>
<dbReference type="SUPFAM" id="SSF140996">
    <property type="entry name" value="Hermes dimerisation domain"/>
    <property type="match status" value="1"/>
</dbReference>
<dbReference type="SUPFAM" id="SSF53098">
    <property type="entry name" value="Ribonuclease H-like"/>
    <property type="match status" value="1"/>
</dbReference>
<evidence type="ECO:0000313" key="8">
    <source>
        <dbReference type="Proteomes" id="UP000284706"/>
    </source>
</evidence>
<evidence type="ECO:0000256" key="3">
    <source>
        <dbReference type="ARBA" id="ARBA00022771"/>
    </source>
</evidence>
<keyword evidence="5" id="KW-0539">Nucleus</keyword>
<evidence type="ECO:0000313" key="7">
    <source>
        <dbReference type="EMBL" id="PPQ76807.1"/>
    </source>
</evidence>
<sequence>MAGLPDLEAVDDDDDIKSGNEDVSEAEPEAEDDETELCKFLSVLSVSKLNISLSSRLMKKWDAPVYAFFKPMPEIEYIDGRKAHVFACAASCCRCKSRLVHCFLYTRDSSSTSNLHHHAKVCWGEEAVTAANNTGNAPTARDAMSNLKDGSITAAFERAGKGKVTYSHRQHTKPEARAEFVRWVAESKWPFQIVNNRAFCSLMKMGRPEAYIPSAETVSRDIKNVFVHVCERIAKMLQEHDGKLSFTTDAWTSPNHKAYVAITVHLEHEGKPLTMLLDLVEVAKSHTGVNLAAAFAEVLEAFGIDTKVSQFISESKGIDNSLIVARFSVLPPTMPPTTIR</sequence>
<keyword evidence="8" id="KW-1185">Reference proteome</keyword>
<dbReference type="PANTHER" id="PTHR46481">
    <property type="entry name" value="ZINC FINGER BED DOMAIN-CONTAINING PROTEIN 4"/>
    <property type="match status" value="1"/>
</dbReference>
<accession>A0A409WE58</accession>
<dbReference type="InterPro" id="IPR012337">
    <property type="entry name" value="RNaseH-like_sf"/>
</dbReference>
<reference evidence="7 8" key="1">
    <citation type="journal article" date="2018" name="Evol. Lett.">
        <title>Horizontal gene cluster transfer increased hallucinogenic mushroom diversity.</title>
        <authorList>
            <person name="Reynolds H.T."/>
            <person name="Vijayakumar V."/>
            <person name="Gluck-Thaler E."/>
            <person name="Korotkin H.B."/>
            <person name="Matheny P.B."/>
            <person name="Slot J.C."/>
        </authorList>
    </citation>
    <scope>NUCLEOTIDE SEQUENCE [LARGE SCALE GENOMIC DNA]</scope>
    <source>
        <strain evidence="7 8">SRW20</strain>
    </source>
</reference>
<evidence type="ECO:0000256" key="1">
    <source>
        <dbReference type="ARBA" id="ARBA00004123"/>
    </source>
</evidence>